<comment type="caution">
    <text evidence="2">The sequence shown here is derived from an EMBL/GenBank/DDBJ whole genome shotgun (WGS) entry which is preliminary data.</text>
</comment>
<protein>
    <recommendedName>
        <fullName evidence="4">SPOR domain-containing protein</fullName>
    </recommendedName>
</protein>
<evidence type="ECO:0008006" key="4">
    <source>
        <dbReference type="Google" id="ProtNLM"/>
    </source>
</evidence>
<sequence length="82" mass="9644">MSDEQWYWSLKQHRVVRGDEEKAAHRLGPYATREEAARAVDEVAQRNEAWDNDPRFNDEDETEQAEEEQGDEPSEGWGPFKH</sequence>
<dbReference type="EMBL" id="JBHUFZ010000024">
    <property type="protein sequence ID" value="MFD1890627.1"/>
    <property type="molecule type" value="Genomic_DNA"/>
</dbReference>
<feature type="compositionally biased region" description="Basic and acidic residues" evidence="1">
    <location>
        <begin position="36"/>
        <end position="57"/>
    </location>
</feature>
<name>A0ABW4RWT9_9ACTN</name>
<organism evidence="2 3">
    <name type="scientific">Luteococcus peritonei</name>
    <dbReference type="NCBI Taxonomy" id="88874"/>
    <lineage>
        <taxon>Bacteria</taxon>
        <taxon>Bacillati</taxon>
        <taxon>Actinomycetota</taxon>
        <taxon>Actinomycetes</taxon>
        <taxon>Propionibacteriales</taxon>
        <taxon>Propionibacteriaceae</taxon>
        <taxon>Luteococcus</taxon>
    </lineage>
</organism>
<proteinExistence type="predicted"/>
<gene>
    <name evidence="2" type="ORF">ACFSCS_10615</name>
</gene>
<dbReference type="Proteomes" id="UP001597326">
    <property type="component" value="Unassembled WGS sequence"/>
</dbReference>
<feature type="compositionally biased region" description="Acidic residues" evidence="1">
    <location>
        <begin position="58"/>
        <end position="74"/>
    </location>
</feature>
<dbReference type="RefSeq" id="WP_343874002.1">
    <property type="nucleotide sequence ID" value="NZ_BAAAIX010000023.1"/>
</dbReference>
<feature type="region of interest" description="Disordered" evidence="1">
    <location>
        <begin position="36"/>
        <end position="82"/>
    </location>
</feature>
<evidence type="ECO:0000313" key="3">
    <source>
        <dbReference type="Proteomes" id="UP001597326"/>
    </source>
</evidence>
<evidence type="ECO:0000313" key="2">
    <source>
        <dbReference type="EMBL" id="MFD1890627.1"/>
    </source>
</evidence>
<keyword evidence="3" id="KW-1185">Reference proteome</keyword>
<evidence type="ECO:0000256" key="1">
    <source>
        <dbReference type="SAM" id="MobiDB-lite"/>
    </source>
</evidence>
<reference evidence="3" key="1">
    <citation type="journal article" date="2019" name="Int. J. Syst. Evol. Microbiol.">
        <title>The Global Catalogue of Microorganisms (GCM) 10K type strain sequencing project: providing services to taxonomists for standard genome sequencing and annotation.</title>
        <authorList>
            <consortium name="The Broad Institute Genomics Platform"/>
            <consortium name="The Broad Institute Genome Sequencing Center for Infectious Disease"/>
            <person name="Wu L."/>
            <person name="Ma J."/>
        </authorList>
    </citation>
    <scope>NUCLEOTIDE SEQUENCE [LARGE SCALE GENOMIC DNA]</scope>
    <source>
        <strain evidence="3">CAIM 431</strain>
    </source>
</reference>
<accession>A0ABW4RWT9</accession>